<evidence type="ECO:0008006" key="9">
    <source>
        <dbReference type="Google" id="ProtNLM"/>
    </source>
</evidence>
<dbReference type="InterPro" id="IPR007117">
    <property type="entry name" value="Expansin_CBD"/>
</dbReference>
<dbReference type="Gene3D" id="2.60.40.760">
    <property type="entry name" value="Expansin, cellulose-binding-like domain"/>
    <property type="match status" value="1"/>
</dbReference>
<dbReference type="PRINTS" id="PR00829">
    <property type="entry name" value="LOLP1ALLERGN"/>
</dbReference>
<feature type="domain" description="Expansin-like CBD" evidence="6">
    <location>
        <begin position="213"/>
        <end position="296"/>
    </location>
</feature>
<accession>A0AAD4T2A3</accession>
<dbReference type="InterPro" id="IPR036908">
    <property type="entry name" value="RlpA-like_sf"/>
</dbReference>
<dbReference type="SUPFAM" id="SSF49590">
    <property type="entry name" value="PHL pollen allergen"/>
    <property type="match status" value="1"/>
</dbReference>
<dbReference type="Gene3D" id="2.40.40.10">
    <property type="entry name" value="RlpA-like domain"/>
    <property type="match status" value="1"/>
</dbReference>
<evidence type="ECO:0000256" key="4">
    <source>
        <dbReference type="SAM" id="Phobius"/>
    </source>
</evidence>
<evidence type="ECO:0000256" key="2">
    <source>
        <dbReference type="ARBA" id="ARBA00022525"/>
    </source>
</evidence>
<keyword evidence="2" id="KW-0964">Secreted</keyword>
<evidence type="ECO:0000259" key="6">
    <source>
        <dbReference type="PROSITE" id="PS50843"/>
    </source>
</evidence>
<feature type="transmembrane region" description="Helical" evidence="4">
    <location>
        <begin position="20"/>
        <end position="40"/>
    </location>
</feature>
<sequence>MVRQEQHQHRMDGPWILEAVPLMVVGLITAHVVALVYWIYSDNNTVNDHVAGEEVKSTSFHKSRFRIPANGSGFSSAGATWYGGPNGAGSDGGACGYGNAVGRSPFSSMISAGGPSLFKSGKGCGSCYQVKCTAHSSCSGKPVTVVITDECAGCVSESTHFDLSGTAFGAMAISGQEQQLRNAGVLQIEYQRVDCNYPGTNIVFKVDAGSNPHYFSTLVEYEEGNSDIASIDLQDSSASANYWRPMQQLWGAVWKLDSDSALTGPLSLRLKSSTGEIVVALNVIPAGWGSGATYRSTVNFNE</sequence>
<evidence type="ECO:0000259" key="5">
    <source>
        <dbReference type="PROSITE" id="PS50842"/>
    </source>
</evidence>
<dbReference type="InterPro" id="IPR036749">
    <property type="entry name" value="Expansin_CBD_sf"/>
</dbReference>
<keyword evidence="4" id="KW-1133">Transmembrane helix</keyword>
<gene>
    <name evidence="7" type="ORF">MKW98_012667</name>
</gene>
<dbReference type="CDD" id="cd22275">
    <property type="entry name" value="DPBB_EXPB_N"/>
    <property type="match status" value="1"/>
</dbReference>
<name>A0AAD4T2A3_9MAGN</name>
<dbReference type="InterPro" id="IPR007112">
    <property type="entry name" value="Expansin/allergen_DPBB_dom"/>
</dbReference>
<keyword evidence="8" id="KW-1185">Reference proteome</keyword>
<dbReference type="PROSITE" id="PS50842">
    <property type="entry name" value="EXPANSIN_EG45"/>
    <property type="match status" value="1"/>
</dbReference>
<dbReference type="InterPro" id="IPR007118">
    <property type="entry name" value="Expan_Lol_pI"/>
</dbReference>
<dbReference type="Pfam" id="PF01357">
    <property type="entry name" value="Expansin_C"/>
    <property type="match status" value="1"/>
</dbReference>
<dbReference type="GO" id="GO:0005576">
    <property type="term" value="C:extracellular region"/>
    <property type="evidence" value="ECO:0007669"/>
    <property type="project" value="UniProtKB-SubCell"/>
</dbReference>
<dbReference type="PANTHER" id="PTHR31692:SF56">
    <property type="entry name" value="EXPANSIN-B2-RELATED"/>
    <property type="match status" value="1"/>
</dbReference>
<proteinExistence type="inferred from homology"/>
<protein>
    <recommendedName>
        <fullName evidence="9">Expansin-B2</fullName>
    </recommendedName>
</protein>
<dbReference type="SMART" id="SM00837">
    <property type="entry name" value="DPBB_1"/>
    <property type="match status" value="1"/>
</dbReference>
<dbReference type="Pfam" id="PF03330">
    <property type="entry name" value="DPBB_1"/>
    <property type="match status" value="1"/>
</dbReference>
<dbReference type="SUPFAM" id="SSF50685">
    <property type="entry name" value="Barwin-like endoglucanases"/>
    <property type="match status" value="1"/>
</dbReference>
<evidence type="ECO:0000313" key="8">
    <source>
        <dbReference type="Proteomes" id="UP001202328"/>
    </source>
</evidence>
<organism evidence="7 8">
    <name type="scientific">Papaver atlanticum</name>
    <dbReference type="NCBI Taxonomy" id="357466"/>
    <lineage>
        <taxon>Eukaryota</taxon>
        <taxon>Viridiplantae</taxon>
        <taxon>Streptophyta</taxon>
        <taxon>Embryophyta</taxon>
        <taxon>Tracheophyta</taxon>
        <taxon>Spermatophyta</taxon>
        <taxon>Magnoliopsida</taxon>
        <taxon>Ranunculales</taxon>
        <taxon>Papaveraceae</taxon>
        <taxon>Papaveroideae</taxon>
        <taxon>Papaver</taxon>
    </lineage>
</organism>
<keyword evidence="4" id="KW-0812">Transmembrane</keyword>
<dbReference type="PANTHER" id="PTHR31692">
    <property type="entry name" value="EXPANSIN-B3"/>
    <property type="match status" value="1"/>
</dbReference>
<keyword evidence="4" id="KW-0472">Membrane</keyword>
<dbReference type="AlphaFoldDB" id="A0AAD4T2A3"/>
<evidence type="ECO:0000256" key="3">
    <source>
        <dbReference type="RuleBase" id="RU003460"/>
    </source>
</evidence>
<comment type="caution">
    <text evidence="7">The sequence shown here is derived from an EMBL/GenBank/DDBJ whole genome shotgun (WGS) entry which is preliminary data.</text>
</comment>
<evidence type="ECO:0000256" key="1">
    <source>
        <dbReference type="ARBA" id="ARBA00004613"/>
    </source>
</evidence>
<dbReference type="InterPro" id="IPR009009">
    <property type="entry name" value="RlpA-like_DPBB"/>
</dbReference>
<comment type="subcellular location">
    <subcellularLocation>
        <location evidence="1">Secreted</location>
    </subcellularLocation>
</comment>
<dbReference type="EMBL" id="JAJJMB010006998">
    <property type="protein sequence ID" value="KAI3932696.1"/>
    <property type="molecule type" value="Genomic_DNA"/>
</dbReference>
<dbReference type="PROSITE" id="PS50843">
    <property type="entry name" value="EXPANSIN_CBD"/>
    <property type="match status" value="1"/>
</dbReference>
<reference evidence="7" key="1">
    <citation type="submission" date="2022-04" db="EMBL/GenBank/DDBJ databases">
        <title>A functionally conserved STORR gene fusion in Papaver species that diverged 16.8 million years ago.</title>
        <authorList>
            <person name="Catania T."/>
        </authorList>
    </citation>
    <scope>NUCLEOTIDE SEQUENCE</scope>
    <source>
        <strain evidence="7">S-188037</strain>
    </source>
</reference>
<dbReference type="InterPro" id="IPR005795">
    <property type="entry name" value="LolPI"/>
</dbReference>
<dbReference type="PRINTS" id="PR01225">
    <property type="entry name" value="EXPANSNFAMLY"/>
</dbReference>
<feature type="domain" description="Expansin-like EG45" evidence="5">
    <location>
        <begin position="92"/>
        <end position="200"/>
    </location>
</feature>
<comment type="similarity">
    <text evidence="3">Belongs to the expansin family.</text>
</comment>
<evidence type="ECO:0000313" key="7">
    <source>
        <dbReference type="EMBL" id="KAI3932696.1"/>
    </source>
</evidence>
<dbReference type="Proteomes" id="UP001202328">
    <property type="component" value="Unassembled WGS sequence"/>
</dbReference>